<accession>A0A1H2UDX3</accession>
<dbReference type="STRING" id="60137.SAMN04488041_102469"/>
<name>A0A1H2UDX3_9RHOB</name>
<reference evidence="3" key="3">
    <citation type="journal article" date="2022" name="Microorganisms">
        <title>Beyond the ABCs#Discovery of Three New Plasmid Types in Rhodobacterales (RepQ, RepY, RepW).</title>
        <authorList>
            <person name="Freese H.M."/>
            <person name="Ringel V."/>
            <person name="Overmann J."/>
            <person name="Petersen J."/>
        </authorList>
    </citation>
    <scope>NUCLEOTIDE SEQUENCE</scope>
    <source>
        <strain evidence="3">DSM 110277</strain>
    </source>
</reference>
<dbReference type="Gene3D" id="1.10.287.2610">
    <property type="match status" value="1"/>
</dbReference>
<keyword evidence="5" id="KW-1185">Reference proteome</keyword>
<dbReference type="AlphaFoldDB" id="A0A1H2UDX3"/>
<evidence type="ECO:0000313" key="5">
    <source>
        <dbReference type="Proteomes" id="UP000830781"/>
    </source>
</evidence>
<proteinExistence type="predicted"/>
<sequence length="166" mass="17561">MSDIEHLQGRILAALERASRGADKLAVAKAEVPDLSEELAQERAVNAELSEQVTALKKRLEDETAHLRAELATAQARNNSAAAAQAQTEKLDLEIQRVRRANAQLADACAALREANAEGVGDADLINAALQAELDALHAARRADVAEADAILSVLTPLVPTAEESA</sequence>
<dbReference type="EMBL" id="CP084959">
    <property type="protein sequence ID" value="UOA23187.1"/>
    <property type="molecule type" value="Genomic_DNA"/>
</dbReference>
<dbReference type="RefSeq" id="WP_009826783.1">
    <property type="nucleotide sequence ID" value="NZ_CP084959.1"/>
</dbReference>
<evidence type="ECO:0000313" key="2">
    <source>
        <dbReference type="EMBL" id="SDW54118.1"/>
    </source>
</evidence>
<evidence type="ECO:0000313" key="4">
    <source>
        <dbReference type="Proteomes" id="UP000183076"/>
    </source>
</evidence>
<dbReference type="GeneID" id="94021813"/>
<protein>
    <submittedName>
        <fullName evidence="2">Uncharacterized protein</fullName>
    </submittedName>
</protein>
<reference evidence="2" key="2">
    <citation type="submission" date="2016-10" db="EMBL/GenBank/DDBJ databases">
        <authorList>
            <person name="de Groot N.N."/>
        </authorList>
    </citation>
    <scope>NUCLEOTIDE SEQUENCE [LARGE SCALE GENOMIC DNA]</scope>
    <source>
        <strain evidence="2">DSM 10014</strain>
    </source>
</reference>
<evidence type="ECO:0000256" key="1">
    <source>
        <dbReference type="SAM" id="Coils"/>
    </source>
</evidence>
<keyword evidence="1" id="KW-0175">Coiled coil</keyword>
<gene>
    <name evidence="3" type="ORF">DSM110277_01601</name>
    <name evidence="2" type="ORF">SAMN04488041_102469</name>
</gene>
<feature type="coiled-coil region" evidence="1">
    <location>
        <begin position="32"/>
        <end position="118"/>
    </location>
</feature>
<dbReference type="EMBL" id="FNNB01000002">
    <property type="protein sequence ID" value="SDW54118.1"/>
    <property type="molecule type" value="Genomic_DNA"/>
</dbReference>
<dbReference type="Proteomes" id="UP000183076">
    <property type="component" value="Unassembled WGS sequence"/>
</dbReference>
<dbReference type="Proteomes" id="UP000830781">
    <property type="component" value="Chromosome"/>
</dbReference>
<reference evidence="5" key="4">
    <citation type="journal article" date="2022" name="Microorganisms">
        <title>Beyond the ABCs#Discovery of Three New Plasmid Types in Rhodobacterales (RepQ, RepY, RepW).</title>
        <authorList>
            <person name="Freese H.M."/>
            <person name="Ringel V."/>
            <person name="Overmann J."/>
            <person name="Petersen J."/>
        </authorList>
    </citation>
    <scope>NUCLEOTIDE SEQUENCE [LARGE SCALE GENOMIC DNA]</scope>
    <source>
        <strain evidence="5">DSM 110277</strain>
    </source>
</reference>
<reference evidence="4" key="1">
    <citation type="submission" date="2016-10" db="EMBL/GenBank/DDBJ databases">
        <authorList>
            <person name="Varghese N."/>
            <person name="Submissions S."/>
        </authorList>
    </citation>
    <scope>NUCLEOTIDE SEQUENCE [LARGE SCALE GENOMIC DNA]</scope>
    <source>
        <strain evidence="4">DSM 10014</strain>
    </source>
</reference>
<organism evidence="2 4">
    <name type="scientific">Sulfitobacter pontiacus</name>
    <dbReference type="NCBI Taxonomy" id="60137"/>
    <lineage>
        <taxon>Bacteria</taxon>
        <taxon>Pseudomonadati</taxon>
        <taxon>Pseudomonadota</taxon>
        <taxon>Alphaproteobacteria</taxon>
        <taxon>Rhodobacterales</taxon>
        <taxon>Roseobacteraceae</taxon>
        <taxon>Sulfitobacter</taxon>
    </lineage>
</organism>
<evidence type="ECO:0000313" key="3">
    <source>
        <dbReference type="EMBL" id="UOA23187.1"/>
    </source>
</evidence>